<name>A0A067K1B9_JATCU</name>
<feature type="region of interest" description="Disordered" evidence="1">
    <location>
        <begin position="1"/>
        <end position="92"/>
    </location>
</feature>
<dbReference type="Proteomes" id="UP000027138">
    <property type="component" value="Unassembled WGS sequence"/>
</dbReference>
<dbReference type="AlphaFoldDB" id="A0A067K1B9"/>
<evidence type="ECO:0000313" key="3">
    <source>
        <dbReference type="Proteomes" id="UP000027138"/>
    </source>
</evidence>
<feature type="compositionally biased region" description="Low complexity" evidence="1">
    <location>
        <begin position="35"/>
        <end position="47"/>
    </location>
</feature>
<evidence type="ECO:0000256" key="1">
    <source>
        <dbReference type="SAM" id="MobiDB-lite"/>
    </source>
</evidence>
<dbReference type="EMBL" id="KK914718">
    <property type="protein sequence ID" value="KDP30021.1"/>
    <property type="molecule type" value="Genomic_DNA"/>
</dbReference>
<proteinExistence type="predicted"/>
<feature type="compositionally biased region" description="Basic and acidic residues" evidence="1">
    <location>
        <begin position="76"/>
        <end position="92"/>
    </location>
</feature>
<evidence type="ECO:0000313" key="2">
    <source>
        <dbReference type="EMBL" id="KDP30021.1"/>
    </source>
</evidence>
<sequence>MARGRAFDSDGSGSGPRGGHGRGRSTHGRGGTIPSSSSSSMSGASSSAQPPMPILQTITPADTTAHPVGTPPGDTTLDRLDNQPRRFDFGPF</sequence>
<gene>
    <name evidence="2" type="ORF">JCGZ_18593</name>
</gene>
<organism evidence="2 3">
    <name type="scientific">Jatropha curcas</name>
    <name type="common">Barbados nut</name>
    <dbReference type="NCBI Taxonomy" id="180498"/>
    <lineage>
        <taxon>Eukaryota</taxon>
        <taxon>Viridiplantae</taxon>
        <taxon>Streptophyta</taxon>
        <taxon>Embryophyta</taxon>
        <taxon>Tracheophyta</taxon>
        <taxon>Spermatophyta</taxon>
        <taxon>Magnoliopsida</taxon>
        <taxon>eudicotyledons</taxon>
        <taxon>Gunneridae</taxon>
        <taxon>Pentapetalae</taxon>
        <taxon>rosids</taxon>
        <taxon>fabids</taxon>
        <taxon>Malpighiales</taxon>
        <taxon>Euphorbiaceae</taxon>
        <taxon>Crotonoideae</taxon>
        <taxon>Jatropheae</taxon>
        <taxon>Jatropha</taxon>
    </lineage>
</organism>
<reference evidence="2 3" key="1">
    <citation type="journal article" date="2014" name="PLoS ONE">
        <title>Global Analysis of Gene Expression Profiles in Physic Nut (Jatropha curcas L.) Seedlings Exposed to Salt Stress.</title>
        <authorList>
            <person name="Zhang L."/>
            <person name="Zhang C."/>
            <person name="Wu P."/>
            <person name="Chen Y."/>
            <person name="Li M."/>
            <person name="Jiang H."/>
            <person name="Wu G."/>
        </authorList>
    </citation>
    <scope>NUCLEOTIDE SEQUENCE [LARGE SCALE GENOMIC DNA]</scope>
    <source>
        <strain evidence="3">cv. GZQX0401</strain>
        <tissue evidence="2">Young leaves</tissue>
    </source>
</reference>
<accession>A0A067K1B9</accession>
<keyword evidence="3" id="KW-1185">Reference proteome</keyword>
<protein>
    <submittedName>
        <fullName evidence="2">Uncharacterized protein</fullName>
    </submittedName>
</protein>